<dbReference type="InterPro" id="IPR023393">
    <property type="entry name" value="START-like_dom_sf"/>
</dbReference>
<accession>A0ABW2FYM1</accession>
<evidence type="ECO:0000313" key="2">
    <source>
        <dbReference type="Proteomes" id="UP001596435"/>
    </source>
</evidence>
<dbReference type="PANTHER" id="PTHR33824">
    <property type="entry name" value="POLYKETIDE CYCLASE/DEHYDRASE AND LIPID TRANSPORT SUPERFAMILY PROTEIN"/>
    <property type="match status" value="1"/>
</dbReference>
<gene>
    <name evidence="1" type="ORF">ACFQMG_22760</name>
</gene>
<sequence length="144" mass="15979">MSTLEEQIEIGAPADATWEHLHRVVDYPRFVDGVLHAHARGSHRAHLDVAVDGGHREFDAYFTDLGRGRVMTWQTVDGPPLRGAIALRPLGAGRTRVQVRIEYEPAAVAEVFGGGHGFAQASAIERTVRSDLEQFKQLVEDEQR</sequence>
<dbReference type="RefSeq" id="WP_100887271.1">
    <property type="nucleotide sequence ID" value="NZ_BAABKV010000001.1"/>
</dbReference>
<dbReference type="EMBL" id="JBHTAJ010000045">
    <property type="protein sequence ID" value="MFC7182373.1"/>
    <property type="molecule type" value="Genomic_DNA"/>
</dbReference>
<proteinExistence type="predicted"/>
<keyword evidence="2" id="KW-1185">Reference proteome</keyword>
<dbReference type="Proteomes" id="UP001596435">
    <property type="component" value="Unassembled WGS sequence"/>
</dbReference>
<dbReference type="InterPro" id="IPR019587">
    <property type="entry name" value="Polyketide_cyclase/dehydratase"/>
</dbReference>
<organism evidence="1 2">
    <name type="scientific">Kitasatospora paranensis</name>
    <dbReference type="NCBI Taxonomy" id="258053"/>
    <lineage>
        <taxon>Bacteria</taxon>
        <taxon>Bacillati</taxon>
        <taxon>Actinomycetota</taxon>
        <taxon>Actinomycetes</taxon>
        <taxon>Kitasatosporales</taxon>
        <taxon>Streptomycetaceae</taxon>
        <taxon>Kitasatospora</taxon>
    </lineage>
</organism>
<name>A0ABW2FYM1_9ACTN</name>
<dbReference type="InterPro" id="IPR047137">
    <property type="entry name" value="ORF3"/>
</dbReference>
<dbReference type="Pfam" id="PF10604">
    <property type="entry name" value="Polyketide_cyc2"/>
    <property type="match status" value="1"/>
</dbReference>
<protein>
    <submittedName>
        <fullName evidence="1">SRPBCC family protein</fullName>
    </submittedName>
</protein>
<reference evidence="2" key="1">
    <citation type="journal article" date="2019" name="Int. J. Syst. Evol. Microbiol.">
        <title>The Global Catalogue of Microorganisms (GCM) 10K type strain sequencing project: providing services to taxonomists for standard genome sequencing and annotation.</title>
        <authorList>
            <consortium name="The Broad Institute Genomics Platform"/>
            <consortium name="The Broad Institute Genome Sequencing Center for Infectious Disease"/>
            <person name="Wu L."/>
            <person name="Ma J."/>
        </authorList>
    </citation>
    <scope>NUCLEOTIDE SEQUENCE [LARGE SCALE GENOMIC DNA]</scope>
    <source>
        <strain evidence="2">CGMCC 1.12859</strain>
    </source>
</reference>
<comment type="caution">
    <text evidence="1">The sequence shown here is derived from an EMBL/GenBank/DDBJ whole genome shotgun (WGS) entry which is preliminary data.</text>
</comment>
<dbReference type="Gene3D" id="3.30.530.20">
    <property type="match status" value="1"/>
</dbReference>
<dbReference type="PANTHER" id="PTHR33824:SF7">
    <property type="entry name" value="POLYKETIDE CYCLASE_DEHYDRASE AND LIPID TRANSPORT SUPERFAMILY PROTEIN"/>
    <property type="match status" value="1"/>
</dbReference>
<evidence type="ECO:0000313" key="1">
    <source>
        <dbReference type="EMBL" id="MFC7182373.1"/>
    </source>
</evidence>
<dbReference type="SUPFAM" id="SSF55961">
    <property type="entry name" value="Bet v1-like"/>
    <property type="match status" value="1"/>
</dbReference>